<sequence>RYDFPEIFREYAQIDPSSFDLLVSKLQPHHIFHNRSYNTPMPVDRQFLIILYCLEHYGNGASVKHVADWGGVSVGTVELGTKWVFMAILDSTLRSEHIRWPAAQSSEREKAKKMVEERTIPAWRNGWVMIDGTLIPLCQRPYYYGEVFFNRKSNYSLNVQ</sequence>
<name>A0A317SE80_9PEZI</name>
<organism evidence="1 2">
    <name type="scientific">Tuber magnatum</name>
    <name type="common">white Piedmont truffle</name>
    <dbReference type="NCBI Taxonomy" id="42249"/>
    <lineage>
        <taxon>Eukaryota</taxon>
        <taxon>Fungi</taxon>
        <taxon>Dikarya</taxon>
        <taxon>Ascomycota</taxon>
        <taxon>Pezizomycotina</taxon>
        <taxon>Pezizomycetes</taxon>
        <taxon>Pezizales</taxon>
        <taxon>Tuberaceae</taxon>
        <taxon>Tuber</taxon>
    </lineage>
</organism>
<dbReference type="AlphaFoldDB" id="A0A317SE80"/>
<gene>
    <name evidence="1" type="ORF">C7212DRAFT_142629</name>
</gene>
<dbReference type="OrthoDB" id="5379756at2759"/>
<evidence type="ECO:0000313" key="2">
    <source>
        <dbReference type="Proteomes" id="UP000246991"/>
    </source>
</evidence>
<keyword evidence="2" id="KW-1185">Reference proteome</keyword>
<protein>
    <recommendedName>
        <fullName evidence="3">DDE Tnp4 domain-containing protein</fullName>
    </recommendedName>
</protein>
<proteinExistence type="predicted"/>
<dbReference type="Proteomes" id="UP000246991">
    <property type="component" value="Unassembled WGS sequence"/>
</dbReference>
<comment type="caution">
    <text evidence="1">The sequence shown here is derived from an EMBL/GenBank/DDBJ whole genome shotgun (WGS) entry which is preliminary data.</text>
</comment>
<reference evidence="1 2" key="1">
    <citation type="submission" date="2018-03" db="EMBL/GenBank/DDBJ databases">
        <title>Genomes of Pezizomycetes fungi and the evolution of truffles.</title>
        <authorList>
            <person name="Murat C."/>
            <person name="Payen T."/>
            <person name="Noel B."/>
            <person name="Kuo A."/>
            <person name="Martin F.M."/>
        </authorList>
    </citation>
    <scope>NUCLEOTIDE SEQUENCE [LARGE SCALE GENOMIC DNA]</scope>
    <source>
        <strain evidence="1">091103-1</strain>
    </source>
</reference>
<feature type="non-terminal residue" evidence="1">
    <location>
        <position position="160"/>
    </location>
</feature>
<evidence type="ECO:0000313" key="1">
    <source>
        <dbReference type="EMBL" id="PWW72732.1"/>
    </source>
</evidence>
<dbReference type="STRING" id="42249.A0A317SE80"/>
<feature type="non-terminal residue" evidence="1">
    <location>
        <position position="1"/>
    </location>
</feature>
<dbReference type="EMBL" id="PYWC01000095">
    <property type="protein sequence ID" value="PWW72732.1"/>
    <property type="molecule type" value="Genomic_DNA"/>
</dbReference>
<accession>A0A317SE80</accession>
<evidence type="ECO:0008006" key="3">
    <source>
        <dbReference type="Google" id="ProtNLM"/>
    </source>
</evidence>